<feature type="compositionally biased region" description="Polar residues" evidence="1">
    <location>
        <begin position="371"/>
        <end position="385"/>
    </location>
</feature>
<evidence type="ECO:0000256" key="1">
    <source>
        <dbReference type="SAM" id="MobiDB-lite"/>
    </source>
</evidence>
<organism evidence="2 3">
    <name type="scientific">Obba rivulosa</name>
    <dbReference type="NCBI Taxonomy" id="1052685"/>
    <lineage>
        <taxon>Eukaryota</taxon>
        <taxon>Fungi</taxon>
        <taxon>Dikarya</taxon>
        <taxon>Basidiomycota</taxon>
        <taxon>Agaricomycotina</taxon>
        <taxon>Agaricomycetes</taxon>
        <taxon>Polyporales</taxon>
        <taxon>Gelatoporiaceae</taxon>
        <taxon>Obba</taxon>
    </lineage>
</organism>
<reference evidence="2 3" key="1">
    <citation type="submission" date="2016-07" db="EMBL/GenBank/DDBJ databases">
        <title>Draft genome of the white-rot fungus Obba rivulosa 3A-2.</title>
        <authorList>
            <consortium name="DOE Joint Genome Institute"/>
            <person name="Miettinen O."/>
            <person name="Riley R."/>
            <person name="Acob R."/>
            <person name="Barry K."/>
            <person name="Cullen D."/>
            <person name="De Vries R."/>
            <person name="Hainaut M."/>
            <person name="Hatakka A."/>
            <person name="Henrissat B."/>
            <person name="Hilden K."/>
            <person name="Kuo R."/>
            <person name="Labutti K."/>
            <person name="Lipzen A."/>
            <person name="Makela M.R."/>
            <person name="Sandor L."/>
            <person name="Spatafora J.W."/>
            <person name="Grigoriev I.V."/>
            <person name="Hibbett D.S."/>
        </authorList>
    </citation>
    <scope>NUCLEOTIDE SEQUENCE [LARGE SCALE GENOMIC DNA]</scope>
    <source>
        <strain evidence="2 3">3A-2</strain>
    </source>
</reference>
<feature type="region of interest" description="Disordered" evidence="1">
    <location>
        <begin position="27"/>
        <end position="51"/>
    </location>
</feature>
<sequence>MPRFIPRLLKHLEKSPPQSTPYVFRTKQPQPRLKIQKPPPECPPLSPEGRTQSIVMDSLNPILKIGKYKRRKKLSPRVLVSKWRHKMPQTVGSIEQHRAMTEEERSYWSNPYLRMLASPIRQCMATERYLPRDFLIPMKLRKLPGPRTAKDMAIALPCNLEHPSFNPRGPGVASYIVCWKDAVAEPMKQGKTFRMPFQVHSLFAQQVAHLLRVRVLQELHVLAARLERNPRDSHQVPVIRRLTRAEWKAVKSSGTIPHEDAVAVLVVPPLNKNPKTQTRPEPSMSTAPTEEPGISSNLPPLPPLSQLYPTTSEQLLPEDQDDILDVVPGAKTPLYNGVSMFPSPSQRAALHASLSRILQIYRAARFKEQQKQASRGHTVSASASTDIPEPEQDQISSTKVRGDQKGSHAFLICSNAATVLRADVAPLAIALWRIRMWEGAGWLDSQTAAGPWQLDERPIDFDSL</sequence>
<evidence type="ECO:0000313" key="3">
    <source>
        <dbReference type="Proteomes" id="UP000250043"/>
    </source>
</evidence>
<gene>
    <name evidence="2" type="ORF">OBBRIDRAFT_581755</name>
</gene>
<dbReference type="EMBL" id="KV722399">
    <property type="protein sequence ID" value="OCH90685.1"/>
    <property type="molecule type" value="Genomic_DNA"/>
</dbReference>
<accession>A0A8E2DJR4</accession>
<feature type="region of interest" description="Disordered" evidence="1">
    <location>
        <begin position="270"/>
        <end position="305"/>
    </location>
</feature>
<proteinExistence type="predicted"/>
<feature type="compositionally biased region" description="Pro residues" evidence="1">
    <location>
        <begin position="37"/>
        <end position="46"/>
    </location>
</feature>
<protein>
    <submittedName>
        <fullName evidence="2">Uncharacterized protein</fullName>
    </submittedName>
</protein>
<evidence type="ECO:0000313" key="2">
    <source>
        <dbReference type="EMBL" id="OCH90685.1"/>
    </source>
</evidence>
<name>A0A8E2DJR4_9APHY</name>
<dbReference type="OrthoDB" id="3363286at2759"/>
<dbReference type="Proteomes" id="UP000250043">
    <property type="component" value="Unassembled WGS sequence"/>
</dbReference>
<feature type="region of interest" description="Disordered" evidence="1">
    <location>
        <begin position="369"/>
        <end position="396"/>
    </location>
</feature>
<keyword evidence="3" id="KW-1185">Reference proteome</keyword>
<dbReference type="AlphaFoldDB" id="A0A8E2DJR4"/>
<feature type="compositionally biased region" description="Polar residues" evidence="1">
    <location>
        <begin position="273"/>
        <end position="288"/>
    </location>
</feature>